<accession>A0A510DU33</accession>
<feature type="transmembrane region" description="Helical" evidence="2">
    <location>
        <begin position="265"/>
        <end position="287"/>
    </location>
</feature>
<protein>
    <submittedName>
        <fullName evidence="4">Uncharacterized protein</fullName>
    </submittedName>
</protein>
<feature type="compositionally biased region" description="Low complexity" evidence="1">
    <location>
        <begin position="215"/>
        <end position="231"/>
    </location>
</feature>
<dbReference type="EMBL" id="AP018930">
    <property type="protein sequence ID" value="BBG26401.1"/>
    <property type="molecule type" value="Genomic_DNA"/>
</dbReference>
<evidence type="ECO:0000313" key="4">
    <source>
        <dbReference type="EMBL" id="BBG26401.1"/>
    </source>
</evidence>
<evidence type="ECO:0000313" key="6">
    <source>
        <dbReference type="Proteomes" id="UP000325030"/>
    </source>
</evidence>
<accession>A0A510E1N2</accession>
<dbReference type="KEGG" id="step:IC006_0942"/>
<evidence type="ECO:0000313" key="3">
    <source>
        <dbReference type="EMBL" id="BBG23654.1"/>
    </source>
</evidence>
<keyword evidence="5" id="KW-1185">Reference proteome</keyword>
<evidence type="ECO:0000256" key="2">
    <source>
        <dbReference type="SAM" id="Phobius"/>
    </source>
</evidence>
<keyword evidence="2" id="KW-1133">Transmembrane helix</keyword>
<proteinExistence type="predicted"/>
<dbReference type="GeneID" id="41717300"/>
<reference evidence="4 5" key="2">
    <citation type="journal article" date="2020" name="Int. J. Syst. Evol. Microbiol.">
        <title>Sulfuracidifex tepidarius gen. nov., sp. nov. and transfer of Sulfolobus metallicus Huber and Stetter 1992 to the genus Sulfuracidifex as Sulfuracidifex metallicus comb. nov.</title>
        <authorList>
            <person name="Itoh T."/>
            <person name="Miura T."/>
            <person name="Sakai H.D."/>
            <person name="Kato S."/>
            <person name="Ohkuma M."/>
            <person name="Takashina T."/>
        </authorList>
    </citation>
    <scope>NUCLEOTIDE SEQUENCE</scope>
    <source>
        <strain evidence="3 5">IC-006</strain>
        <strain evidence="4">IC-007</strain>
    </source>
</reference>
<name>A0A510E1N2_9CREN</name>
<dbReference type="EMBL" id="AP018929">
    <property type="protein sequence ID" value="BBG23654.1"/>
    <property type="molecule type" value="Genomic_DNA"/>
</dbReference>
<gene>
    <name evidence="3" type="ORF">IC006_0942</name>
    <name evidence="4" type="ORF">IC007_0909</name>
</gene>
<reference evidence="6" key="1">
    <citation type="submission" date="2018-09" db="EMBL/GenBank/DDBJ databases">
        <title>Complete Genome Sequencing of Sulfolobus sp. JCM 16834.</title>
        <authorList>
            <person name="Kato S."/>
            <person name="Itoh T."/>
            <person name="Ohkuma M."/>
        </authorList>
    </citation>
    <scope>NUCLEOTIDE SEQUENCE [LARGE SCALE GENOMIC DNA]</scope>
    <source>
        <strain evidence="6">IC-007</strain>
    </source>
</reference>
<dbReference type="AlphaFoldDB" id="A0A510E1N2"/>
<dbReference type="STRING" id="1294262.GCA_001316085_02755"/>
<dbReference type="Proteomes" id="UP000322983">
    <property type="component" value="Chromosome"/>
</dbReference>
<organism evidence="4 6">
    <name type="scientific">Sulfuracidifex tepidarius</name>
    <dbReference type="NCBI Taxonomy" id="1294262"/>
    <lineage>
        <taxon>Archaea</taxon>
        <taxon>Thermoproteota</taxon>
        <taxon>Thermoprotei</taxon>
        <taxon>Sulfolobales</taxon>
        <taxon>Sulfolobaceae</taxon>
        <taxon>Sulfuracidifex</taxon>
    </lineage>
</organism>
<dbReference type="Proteomes" id="UP000325030">
    <property type="component" value="Chromosome"/>
</dbReference>
<sequence>MNPRKGFIALFVVVFMLSSTVVSAGSSTQDSIQAGSAISYYTSVCLEALSIIKEQGNGTVIQYVTGDSNGEVYFRTQGYGSIYSVASKNNMNLTEYFLMEMYNGSYSTSIGLGSGFPMMSQKELSSLKAGTFTVNGSQATVSTCTFSSPKGDFQAYKVNLVKSESIGTANMTIWVNETNGVILQLLIVASTSFGSATIFSTVKNWHFPSDHVKPTSTQTSTSTNSRTQNSTAYNSTNSTIPSSLVKQLENGSVRTPSTKEKTTSYVLPISLLVVGVAIMAVLSFLAFRRR</sequence>
<evidence type="ECO:0000313" key="5">
    <source>
        <dbReference type="Proteomes" id="UP000322983"/>
    </source>
</evidence>
<dbReference type="RefSeq" id="WP_232516063.1">
    <property type="nucleotide sequence ID" value="NZ_AP018930.1"/>
</dbReference>
<keyword evidence="2" id="KW-0472">Membrane</keyword>
<evidence type="ECO:0000256" key="1">
    <source>
        <dbReference type="SAM" id="MobiDB-lite"/>
    </source>
</evidence>
<feature type="region of interest" description="Disordered" evidence="1">
    <location>
        <begin position="210"/>
        <end position="238"/>
    </location>
</feature>
<keyword evidence="2" id="KW-0812">Transmembrane</keyword>